<dbReference type="PANTHER" id="PTHR34474:SF2">
    <property type="entry name" value="SIGNAL TRANSDUCTION PROTEIN TRAP"/>
    <property type="match status" value="1"/>
</dbReference>
<comment type="caution">
    <text evidence="2">The sequence shown here is derived from an EMBL/GenBank/DDBJ whole genome shotgun (WGS) entry which is preliminary data.</text>
</comment>
<dbReference type="SUPFAM" id="SSF54909">
    <property type="entry name" value="Dimeric alpha+beta barrel"/>
    <property type="match status" value="1"/>
</dbReference>
<name>A0ABW4KMB2_9BACI</name>
<reference evidence="3" key="1">
    <citation type="journal article" date="2019" name="Int. J. Syst. Evol. Microbiol.">
        <title>The Global Catalogue of Microorganisms (GCM) 10K type strain sequencing project: providing services to taxonomists for standard genome sequencing and annotation.</title>
        <authorList>
            <consortium name="The Broad Institute Genomics Platform"/>
            <consortium name="The Broad Institute Genome Sequencing Center for Infectious Disease"/>
            <person name="Wu L."/>
            <person name="Ma J."/>
        </authorList>
    </citation>
    <scope>NUCLEOTIDE SEQUENCE [LARGE SCALE GENOMIC DNA]</scope>
    <source>
        <strain evidence="3">CGMCC 1.12295</strain>
    </source>
</reference>
<evidence type="ECO:0000259" key="1">
    <source>
        <dbReference type="PROSITE" id="PS51725"/>
    </source>
</evidence>
<dbReference type="Proteomes" id="UP001597301">
    <property type="component" value="Unassembled WGS sequence"/>
</dbReference>
<protein>
    <submittedName>
        <fullName evidence="2">Antibiotic biosynthesis monooxygenase family protein</fullName>
        <ecNumber evidence="2">1.14.-.-</ecNumber>
    </submittedName>
</protein>
<accession>A0ABW4KMB2</accession>
<evidence type="ECO:0000313" key="2">
    <source>
        <dbReference type="EMBL" id="MFD1707338.1"/>
    </source>
</evidence>
<proteinExistence type="predicted"/>
<sequence length="173" mass="19841">MYTYITSGTYYFLKQVMEKNPNEKILMMQNAETSQIWHETKGSTVFQSPRKYEVILAVGPLENKGFAAVNHIPVREEGRPVFEYNFTESMKKAESFPGFKAIRVLRPLTNDSYIVMTIWQNEDAYHVWKKSPAFADAHKNVSALESVKSHSVFSGPSYVKLFVLGDEELDDSK</sequence>
<keyword evidence="2" id="KW-0503">Monooxygenase</keyword>
<keyword evidence="2" id="KW-0560">Oxidoreductase</keyword>
<keyword evidence="3" id="KW-1185">Reference proteome</keyword>
<gene>
    <name evidence="2" type="ORF">ACFSCZ_11410</name>
</gene>
<dbReference type="EMBL" id="JBHUEO010000030">
    <property type="protein sequence ID" value="MFD1707338.1"/>
    <property type="molecule type" value="Genomic_DNA"/>
</dbReference>
<dbReference type="GO" id="GO:0004497">
    <property type="term" value="F:monooxygenase activity"/>
    <property type="evidence" value="ECO:0007669"/>
    <property type="project" value="UniProtKB-KW"/>
</dbReference>
<dbReference type="InterPro" id="IPR007138">
    <property type="entry name" value="ABM_dom"/>
</dbReference>
<evidence type="ECO:0000313" key="3">
    <source>
        <dbReference type="Proteomes" id="UP001597301"/>
    </source>
</evidence>
<dbReference type="PROSITE" id="PS51725">
    <property type="entry name" value="ABM"/>
    <property type="match status" value="1"/>
</dbReference>
<dbReference type="InterPro" id="IPR011008">
    <property type="entry name" value="Dimeric_a/b-barrel"/>
</dbReference>
<dbReference type="InterPro" id="IPR050404">
    <property type="entry name" value="Heme-degrading_MO"/>
</dbReference>
<dbReference type="Pfam" id="PF03992">
    <property type="entry name" value="ABM"/>
    <property type="match status" value="1"/>
</dbReference>
<dbReference type="Gene3D" id="3.30.70.100">
    <property type="match status" value="1"/>
</dbReference>
<dbReference type="PANTHER" id="PTHR34474">
    <property type="entry name" value="SIGNAL TRANSDUCTION PROTEIN TRAP"/>
    <property type="match status" value="1"/>
</dbReference>
<dbReference type="EC" id="1.14.-.-" evidence="2"/>
<organism evidence="2 3">
    <name type="scientific">Siminovitchia sediminis</name>
    <dbReference type="NCBI Taxonomy" id="1274353"/>
    <lineage>
        <taxon>Bacteria</taxon>
        <taxon>Bacillati</taxon>
        <taxon>Bacillota</taxon>
        <taxon>Bacilli</taxon>
        <taxon>Bacillales</taxon>
        <taxon>Bacillaceae</taxon>
        <taxon>Siminovitchia</taxon>
    </lineage>
</organism>
<dbReference type="RefSeq" id="WP_380774058.1">
    <property type="nucleotide sequence ID" value="NZ_JBHUEO010000030.1"/>
</dbReference>
<feature type="domain" description="ABM" evidence="1">
    <location>
        <begin position="66"/>
        <end position="153"/>
    </location>
</feature>